<comment type="caution">
    <text evidence="8">The sequence shown here is derived from an EMBL/GenBank/DDBJ whole genome shotgun (WGS) entry which is preliminary data.</text>
</comment>
<dbReference type="RefSeq" id="WP_163604907.1">
    <property type="nucleotide sequence ID" value="NZ_JAABOO010000001.1"/>
</dbReference>
<keyword evidence="6" id="KW-0479">Metal-binding</keyword>
<protein>
    <recommendedName>
        <fullName evidence="6">Molybdopterin molybdenumtransferase</fullName>
        <ecNumber evidence="6">2.10.1.1</ecNumber>
    </recommendedName>
</protein>
<gene>
    <name evidence="8" type="ORF">GWK08_00315</name>
</gene>
<dbReference type="SUPFAM" id="SSF63867">
    <property type="entry name" value="MoeA C-terminal domain-like"/>
    <property type="match status" value="1"/>
</dbReference>
<keyword evidence="9" id="KW-1185">Reference proteome</keyword>
<comment type="similarity">
    <text evidence="3 6">Belongs to the MoeA family.</text>
</comment>
<dbReference type="InterPro" id="IPR038987">
    <property type="entry name" value="MoeA-like"/>
</dbReference>
<dbReference type="NCBIfam" id="TIGR00177">
    <property type="entry name" value="molyb_syn"/>
    <property type="match status" value="1"/>
</dbReference>
<evidence type="ECO:0000313" key="9">
    <source>
        <dbReference type="Proteomes" id="UP000468581"/>
    </source>
</evidence>
<dbReference type="PANTHER" id="PTHR10192:SF5">
    <property type="entry name" value="GEPHYRIN"/>
    <property type="match status" value="1"/>
</dbReference>
<name>A0A6P0UGW2_9FLAO</name>
<dbReference type="AlphaFoldDB" id="A0A6P0UGW2"/>
<dbReference type="SMART" id="SM00852">
    <property type="entry name" value="MoCF_biosynth"/>
    <property type="match status" value="1"/>
</dbReference>
<evidence type="ECO:0000259" key="7">
    <source>
        <dbReference type="SMART" id="SM00852"/>
    </source>
</evidence>
<dbReference type="EMBL" id="JAABOO010000001">
    <property type="protein sequence ID" value="NER11872.1"/>
    <property type="molecule type" value="Genomic_DNA"/>
</dbReference>
<evidence type="ECO:0000256" key="6">
    <source>
        <dbReference type="RuleBase" id="RU365090"/>
    </source>
</evidence>
<dbReference type="GO" id="GO:0046872">
    <property type="term" value="F:metal ion binding"/>
    <property type="evidence" value="ECO:0007669"/>
    <property type="project" value="UniProtKB-UniRule"/>
</dbReference>
<dbReference type="InterPro" id="IPR001453">
    <property type="entry name" value="MoaB/Mog_dom"/>
</dbReference>
<organism evidence="8 9">
    <name type="scientific">Leptobacterium flavescens</name>
    <dbReference type="NCBI Taxonomy" id="472055"/>
    <lineage>
        <taxon>Bacteria</taxon>
        <taxon>Pseudomonadati</taxon>
        <taxon>Bacteroidota</taxon>
        <taxon>Flavobacteriia</taxon>
        <taxon>Flavobacteriales</taxon>
        <taxon>Flavobacteriaceae</taxon>
        <taxon>Leptobacterium</taxon>
    </lineage>
</organism>
<dbReference type="NCBIfam" id="NF045515">
    <property type="entry name" value="Glp_gephyrin"/>
    <property type="match status" value="1"/>
</dbReference>
<dbReference type="CDD" id="cd00887">
    <property type="entry name" value="MoeA"/>
    <property type="match status" value="1"/>
</dbReference>
<dbReference type="InterPro" id="IPR036688">
    <property type="entry name" value="MoeA_C_domain_IV_sf"/>
</dbReference>
<dbReference type="GO" id="GO:0061599">
    <property type="term" value="F:molybdopterin molybdotransferase activity"/>
    <property type="evidence" value="ECO:0007669"/>
    <property type="project" value="UniProtKB-UniRule"/>
</dbReference>
<dbReference type="PANTHER" id="PTHR10192">
    <property type="entry name" value="MOLYBDOPTERIN BIOSYNTHESIS PROTEIN"/>
    <property type="match status" value="1"/>
</dbReference>
<evidence type="ECO:0000256" key="3">
    <source>
        <dbReference type="ARBA" id="ARBA00010763"/>
    </source>
</evidence>
<dbReference type="SUPFAM" id="SSF63882">
    <property type="entry name" value="MoeA N-terminal region -like"/>
    <property type="match status" value="1"/>
</dbReference>
<comment type="catalytic activity">
    <reaction evidence="5">
        <text>adenylyl-molybdopterin + molybdate = Mo-molybdopterin + AMP + H(+)</text>
        <dbReference type="Rhea" id="RHEA:35047"/>
        <dbReference type="ChEBI" id="CHEBI:15378"/>
        <dbReference type="ChEBI" id="CHEBI:36264"/>
        <dbReference type="ChEBI" id="CHEBI:62727"/>
        <dbReference type="ChEBI" id="CHEBI:71302"/>
        <dbReference type="ChEBI" id="CHEBI:456215"/>
        <dbReference type="EC" id="2.10.1.1"/>
    </reaction>
</comment>
<dbReference type="InterPro" id="IPR036425">
    <property type="entry name" value="MoaB/Mog-like_dom_sf"/>
</dbReference>
<comment type="cofactor">
    <cofactor evidence="6">
        <name>Mg(2+)</name>
        <dbReference type="ChEBI" id="CHEBI:18420"/>
    </cofactor>
</comment>
<dbReference type="PROSITE" id="PS01079">
    <property type="entry name" value="MOCF_BIOSYNTHESIS_2"/>
    <property type="match status" value="1"/>
</dbReference>
<keyword evidence="6" id="KW-0500">Molybdenum</keyword>
<dbReference type="SUPFAM" id="SSF53218">
    <property type="entry name" value="Molybdenum cofactor biosynthesis proteins"/>
    <property type="match status" value="1"/>
</dbReference>
<reference evidence="8 9" key="1">
    <citation type="submission" date="2020-01" db="EMBL/GenBank/DDBJ databases">
        <title>Leptobacterium flavescens.</title>
        <authorList>
            <person name="Wang G."/>
        </authorList>
    </citation>
    <scope>NUCLEOTIDE SEQUENCE [LARGE SCALE GENOMIC DNA]</scope>
    <source>
        <strain evidence="8 9">KCTC 22160</strain>
    </source>
</reference>
<evidence type="ECO:0000256" key="5">
    <source>
        <dbReference type="ARBA" id="ARBA00047317"/>
    </source>
</evidence>
<evidence type="ECO:0000256" key="1">
    <source>
        <dbReference type="ARBA" id="ARBA00002901"/>
    </source>
</evidence>
<dbReference type="InterPro" id="IPR005111">
    <property type="entry name" value="MoeA_C_domain_IV"/>
</dbReference>
<dbReference type="Gene3D" id="3.90.105.10">
    <property type="entry name" value="Molybdopterin biosynthesis moea protein, domain 2"/>
    <property type="match status" value="1"/>
</dbReference>
<feature type="domain" description="MoaB/Mog" evidence="7">
    <location>
        <begin position="172"/>
        <end position="310"/>
    </location>
</feature>
<dbReference type="UniPathway" id="UPA00344"/>
<dbReference type="InterPro" id="IPR008284">
    <property type="entry name" value="MoCF_biosynth_CS"/>
</dbReference>
<dbReference type="GO" id="GO:0005829">
    <property type="term" value="C:cytosol"/>
    <property type="evidence" value="ECO:0007669"/>
    <property type="project" value="TreeGrafter"/>
</dbReference>
<dbReference type="EC" id="2.10.1.1" evidence="6"/>
<dbReference type="Gene3D" id="2.170.190.11">
    <property type="entry name" value="Molybdopterin biosynthesis moea protein, domain 3"/>
    <property type="match status" value="1"/>
</dbReference>
<dbReference type="Pfam" id="PF03453">
    <property type="entry name" value="MoeA_N"/>
    <property type="match status" value="1"/>
</dbReference>
<accession>A0A6P0UGW2</accession>
<dbReference type="Proteomes" id="UP000468581">
    <property type="component" value="Unassembled WGS sequence"/>
</dbReference>
<dbReference type="GO" id="GO:0006777">
    <property type="term" value="P:Mo-molybdopterin cofactor biosynthetic process"/>
    <property type="evidence" value="ECO:0007669"/>
    <property type="project" value="UniProtKB-UniRule"/>
</dbReference>
<evidence type="ECO:0000313" key="8">
    <source>
        <dbReference type="EMBL" id="NER11872.1"/>
    </source>
</evidence>
<comment type="pathway">
    <text evidence="2 6">Cofactor biosynthesis; molybdopterin biosynthesis.</text>
</comment>
<proteinExistence type="inferred from homology"/>
<dbReference type="InterPro" id="IPR005110">
    <property type="entry name" value="MoeA_linker/N"/>
</dbReference>
<dbReference type="Pfam" id="PF03454">
    <property type="entry name" value="MoeA_C"/>
    <property type="match status" value="1"/>
</dbReference>
<dbReference type="Gene3D" id="2.40.340.10">
    <property type="entry name" value="MoeA, C-terminal, domain IV"/>
    <property type="match status" value="1"/>
</dbReference>
<dbReference type="InterPro" id="IPR036135">
    <property type="entry name" value="MoeA_linker/N_sf"/>
</dbReference>
<keyword evidence="4 6" id="KW-0501">Molybdenum cofactor biosynthesis</keyword>
<sequence>MISVESAIQLIDTNITKRGEVITVSLEDSLGYILAEDIISPIAIPPFRQSAMDGYALCLTHGNSYEVIDEVKAGDSRQPRMIPGQAARIFTGAPVPDSANAVVMQEKVVVDGDTIFLESEVDENTNIRSLGEQVQKGELSVNKGTLIRPATVGFIATLGLTEIKVYKRPSIAIVVTGNELIQAGNPLEFGQIYESNGSMLLAALRSAGYRDTVVLRVKDEFDATAEKLAEAIDSFDVVLISGGISVGDYDFVGKALYSLGVEEIFYKVKQKPGKPLFFGRKKETFIFALPGNPASSLSCFYVYVYPALQKISGFQEYFPERVQLPSDTVYIKKGDRAQFLKASIKNGRVSILDGQASSMLQSFSVANALVYLGEAQMKVEKNDTVEVIRLP</sequence>
<evidence type="ECO:0000256" key="4">
    <source>
        <dbReference type="ARBA" id="ARBA00023150"/>
    </source>
</evidence>
<evidence type="ECO:0000256" key="2">
    <source>
        <dbReference type="ARBA" id="ARBA00005046"/>
    </source>
</evidence>
<keyword evidence="6 8" id="KW-0808">Transferase</keyword>
<comment type="function">
    <text evidence="1 6">Catalyzes the insertion of molybdate into adenylated molybdopterin with the concomitant release of AMP.</text>
</comment>
<keyword evidence="6" id="KW-0460">Magnesium</keyword>
<dbReference type="Gene3D" id="3.40.980.10">
    <property type="entry name" value="MoaB/Mog-like domain"/>
    <property type="match status" value="1"/>
</dbReference>
<dbReference type="Pfam" id="PF00994">
    <property type="entry name" value="MoCF_biosynth"/>
    <property type="match status" value="1"/>
</dbReference>